<keyword evidence="1" id="KW-1133">Transmembrane helix</keyword>
<dbReference type="Proteomes" id="UP000304864">
    <property type="component" value="Chromosome"/>
</dbReference>
<dbReference type="RefSeq" id="WP_138565149.1">
    <property type="nucleotide sequence ID" value="NZ_CP040602.1"/>
</dbReference>
<evidence type="ECO:0000313" key="3">
    <source>
        <dbReference type="Proteomes" id="UP000304864"/>
    </source>
</evidence>
<dbReference type="KEGG" id="thig:FE785_07435"/>
<feature type="transmembrane region" description="Helical" evidence="1">
    <location>
        <begin position="27"/>
        <end position="50"/>
    </location>
</feature>
<organism evidence="2 3">
    <name type="scientific">Thiomicrorhabdus sediminis</name>
    <dbReference type="NCBI Taxonomy" id="2580412"/>
    <lineage>
        <taxon>Bacteria</taxon>
        <taxon>Pseudomonadati</taxon>
        <taxon>Pseudomonadota</taxon>
        <taxon>Gammaproteobacteria</taxon>
        <taxon>Thiotrichales</taxon>
        <taxon>Piscirickettsiaceae</taxon>
        <taxon>Thiomicrorhabdus</taxon>
    </lineage>
</organism>
<feature type="transmembrane region" description="Helical" evidence="1">
    <location>
        <begin position="141"/>
        <end position="160"/>
    </location>
</feature>
<feature type="transmembrane region" description="Helical" evidence="1">
    <location>
        <begin position="56"/>
        <end position="78"/>
    </location>
</feature>
<reference evidence="2 3" key="1">
    <citation type="submission" date="2019-05" db="EMBL/GenBank/DDBJ databases">
        <title>Thiomicrorhabdus sediminis sp. nov, a novel sulfur-oxidizing bacterium isolated from coastal sediment.</title>
        <authorList>
            <person name="Liu X."/>
        </authorList>
    </citation>
    <scope>NUCLEOTIDE SEQUENCE [LARGE SCALE GENOMIC DNA]</scope>
    <source>
        <strain evidence="2 3">G1</strain>
    </source>
</reference>
<feature type="transmembrane region" description="Helical" evidence="1">
    <location>
        <begin position="180"/>
        <end position="200"/>
    </location>
</feature>
<evidence type="ECO:0000256" key="1">
    <source>
        <dbReference type="SAM" id="Phobius"/>
    </source>
</evidence>
<dbReference type="AlphaFoldDB" id="A0A4P9K626"/>
<keyword evidence="1" id="KW-0472">Membrane</keyword>
<keyword evidence="3" id="KW-1185">Reference proteome</keyword>
<evidence type="ECO:0000313" key="2">
    <source>
        <dbReference type="EMBL" id="QCU90475.1"/>
    </source>
</evidence>
<keyword evidence="1" id="KW-0812">Transmembrane</keyword>
<dbReference type="EMBL" id="CP040602">
    <property type="protein sequence ID" value="QCU90475.1"/>
    <property type="molecule type" value="Genomic_DNA"/>
</dbReference>
<name>A0A4P9K626_9GAMM</name>
<sequence>MKQFFTELESKVSLSPNKDVLVEQGALAYFNLWVGILYLPALVGITIKWLSSSDEYQLLLIGSVFISILGLLIIEGIVKFSDGRSLFLNTYITSKAVDNTLQDKLMPFCQTKGIDFKLAYDFYKEKHEEKFNQTKYNLSKLLSWELLIGIVGLYMAYQGINLSQTQSSEELKFNIIEGSVGIVLYFVLLRISLFLISDIYKFYSGYIRGEALLRFMFNNIKMGEV</sequence>
<gene>
    <name evidence="2" type="ORF">FE785_07435</name>
</gene>
<proteinExistence type="predicted"/>
<protein>
    <submittedName>
        <fullName evidence="2">Uncharacterized protein</fullName>
    </submittedName>
</protein>
<accession>A0A4P9K626</accession>